<reference evidence="2 3" key="1">
    <citation type="submission" date="2012-02" db="EMBL/GenBank/DDBJ databases">
        <title>The Genome Sequence of Bacteroides salyersiae CL02T12C01.</title>
        <authorList>
            <consortium name="The Broad Institute Genome Sequencing Platform"/>
            <person name="Earl A."/>
            <person name="Ward D."/>
            <person name="Feldgarden M."/>
            <person name="Gevers D."/>
            <person name="Zitomersky N.L."/>
            <person name="Coyne M.J."/>
            <person name="Comstock L.E."/>
            <person name="Young S.K."/>
            <person name="Zeng Q."/>
            <person name="Gargeya S."/>
            <person name="Fitzgerald M."/>
            <person name="Haas B."/>
            <person name="Abouelleil A."/>
            <person name="Alvarado L."/>
            <person name="Arachchi H.M."/>
            <person name="Berlin A."/>
            <person name="Chapman S.B."/>
            <person name="Gearin G."/>
            <person name="Goldberg J."/>
            <person name="Griggs A."/>
            <person name="Gujja S."/>
            <person name="Hansen M."/>
            <person name="Heiman D."/>
            <person name="Howarth C."/>
            <person name="Larimer J."/>
            <person name="Lui A."/>
            <person name="MacDonald P.J.P."/>
            <person name="McCowen C."/>
            <person name="Montmayeur A."/>
            <person name="Murphy C."/>
            <person name="Neiman D."/>
            <person name="Pearson M."/>
            <person name="Priest M."/>
            <person name="Roberts A."/>
            <person name="Saif S."/>
            <person name="Shea T."/>
            <person name="Sisk P."/>
            <person name="Stolte C."/>
            <person name="Sykes S."/>
            <person name="Wortman J."/>
            <person name="Nusbaum C."/>
            <person name="Birren B."/>
        </authorList>
    </citation>
    <scope>NUCLEOTIDE SEQUENCE [LARGE SCALE GENOMIC DNA]</scope>
    <source>
        <strain evidence="2 3">CL02T12C01</strain>
    </source>
</reference>
<feature type="transmembrane region" description="Helical" evidence="1">
    <location>
        <begin position="6"/>
        <end position="22"/>
    </location>
</feature>
<dbReference type="Proteomes" id="UP000005150">
    <property type="component" value="Unassembled WGS sequence"/>
</dbReference>
<dbReference type="EMBL" id="AGXV01000003">
    <property type="protein sequence ID" value="EIY71006.1"/>
    <property type="molecule type" value="Genomic_DNA"/>
</dbReference>
<dbReference type="HOGENOM" id="CLU_3408701_0_0_10"/>
<evidence type="ECO:0000313" key="2">
    <source>
        <dbReference type="EMBL" id="EIY71006.1"/>
    </source>
</evidence>
<evidence type="ECO:0000313" key="3">
    <source>
        <dbReference type="Proteomes" id="UP000005150"/>
    </source>
</evidence>
<sequence>MSTFLNLLKGLFLFFCVPYFVWKQKKTTV</sequence>
<name>I9TNG7_9BACE</name>
<comment type="caution">
    <text evidence="2">The sequence shown here is derived from an EMBL/GenBank/DDBJ whole genome shotgun (WGS) entry which is preliminary data.</text>
</comment>
<dbReference type="AlphaFoldDB" id="I9TNG7"/>
<keyword evidence="3" id="KW-1185">Reference proteome</keyword>
<evidence type="ECO:0000256" key="1">
    <source>
        <dbReference type="SAM" id="Phobius"/>
    </source>
</evidence>
<keyword evidence="1" id="KW-0812">Transmembrane</keyword>
<keyword evidence="1" id="KW-0472">Membrane</keyword>
<protein>
    <submittedName>
        <fullName evidence="2">Uncharacterized protein</fullName>
    </submittedName>
</protein>
<accession>I9TNG7</accession>
<organism evidence="2 3">
    <name type="scientific">Bacteroides salyersiae CL02T12C01</name>
    <dbReference type="NCBI Taxonomy" id="997887"/>
    <lineage>
        <taxon>Bacteria</taxon>
        <taxon>Pseudomonadati</taxon>
        <taxon>Bacteroidota</taxon>
        <taxon>Bacteroidia</taxon>
        <taxon>Bacteroidales</taxon>
        <taxon>Bacteroidaceae</taxon>
        <taxon>Bacteroides</taxon>
    </lineage>
</organism>
<proteinExistence type="predicted"/>
<gene>
    <name evidence="2" type="ORF">HMPREF1071_00323</name>
</gene>
<keyword evidence="1" id="KW-1133">Transmembrane helix</keyword>